<feature type="active site" description="Schiff-base intermediate with substrate" evidence="11">
    <location>
        <position position="139"/>
    </location>
</feature>
<dbReference type="Gene3D" id="3.20.20.70">
    <property type="entry name" value="Aldolase class I"/>
    <property type="match status" value="1"/>
</dbReference>
<evidence type="ECO:0000256" key="5">
    <source>
        <dbReference type="ARBA" id="ARBA00013151"/>
    </source>
</evidence>
<dbReference type="PANTHER" id="PTHR10683:SF31">
    <property type="entry name" value="TRANSALDOLASE"/>
    <property type="match status" value="1"/>
</dbReference>
<dbReference type="GO" id="GO:0006098">
    <property type="term" value="P:pentose-phosphate shunt"/>
    <property type="evidence" value="ECO:0007669"/>
    <property type="project" value="UniProtKB-UniRule"/>
</dbReference>
<dbReference type="PIRSF" id="PIRSF036915">
    <property type="entry name" value="Trnald_Bac_Plnt"/>
    <property type="match status" value="1"/>
</dbReference>
<dbReference type="UniPathway" id="UPA00115">
    <property type="reaction ID" value="UER00414"/>
</dbReference>
<evidence type="ECO:0000256" key="3">
    <source>
        <dbReference type="ARBA" id="ARBA00004857"/>
    </source>
</evidence>
<comment type="similarity">
    <text evidence="4 11">Belongs to the transaldolase family. Type 2 subfamily.</text>
</comment>
<dbReference type="GO" id="GO:0004801">
    <property type="term" value="F:transaldolase activity"/>
    <property type="evidence" value="ECO:0007669"/>
    <property type="project" value="UniProtKB-UniRule"/>
</dbReference>
<evidence type="ECO:0000256" key="6">
    <source>
        <dbReference type="ARBA" id="ARBA00022490"/>
    </source>
</evidence>
<dbReference type="Pfam" id="PF00923">
    <property type="entry name" value="TAL_FSA"/>
    <property type="match status" value="1"/>
</dbReference>
<comment type="caution">
    <text evidence="12">The sequence shown here is derived from an EMBL/GenBank/DDBJ whole genome shotgun (WGS) entry which is preliminary data.</text>
</comment>
<dbReference type="EMBL" id="WBKA01000002">
    <property type="protein sequence ID" value="KAB1632867.1"/>
    <property type="molecule type" value="Genomic_DNA"/>
</dbReference>
<comment type="catalytic activity">
    <reaction evidence="10 11">
        <text>D-sedoheptulose 7-phosphate + D-glyceraldehyde 3-phosphate = D-erythrose 4-phosphate + beta-D-fructose 6-phosphate</text>
        <dbReference type="Rhea" id="RHEA:17053"/>
        <dbReference type="ChEBI" id="CHEBI:16897"/>
        <dbReference type="ChEBI" id="CHEBI:57483"/>
        <dbReference type="ChEBI" id="CHEBI:57634"/>
        <dbReference type="ChEBI" id="CHEBI:59776"/>
        <dbReference type="EC" id="2.2.1.2"/>
    </reaction>
</comment>
<dbReference type="InterPro" id="IPR004732">
    <property type="entry name" value="Transaldolase_2"/>
</dbReference>
<dbReference type="AlphaFoldDB" id="A0A7C8FQM3"/>
<dbReference type="Proteomes" id="UP000481339">
    <property type="component" value="Unassembled WGS sequence"/>
</dbReference>
<keyword evidence="9 11" id="KW-0704">Schiff base</keyword>
<organism evidence="12 13">
    <name type="scientific">Pseudoclavibacter caeni</name>
    <dbReference type="NCBI Taxonomy" id="908846"/>
    <lineage>
        <taxon>Bacteria</taxon>
        <taxon>Bacillati</taxon>
        <taxon>Actinomycetota</taxon>
        <taxon>Actinomycetes</taxon>
        <taxon>Micrococcales</taxon>
        <taxon>Microbacteriaceae</taxon>
        <taxon>Pseudoclavibacter</taxon>
    </lineage>
</organism>
<dbReference type="GO" id="GO:0005975">
    <property type="term" value="P:carbohydrate metabolic process"/>
    <property type="evidence" value="ECO:0007669"/>
    <property type="project" value="InterPro"/>
</dbReference>
<evidence type="ECO:0000256" key="1">
    <source>
        <dbReference type="ARBA" id="ARBA00003518"/>
    </source>
</evidence>
<dbReference type="InterPro" id="IPR001585">
    <property type="entry name" value="TAL/FSA"/>
</dbReference>
<keyword evidence="8 11" id="KW-0570">Pentose shunt</keyword>
<dbReference type="CDD" id="cd00955">
    <property type="entry name" value="Transaldolase_like"/>
    <property type="match status" value="1"/>
</dbReference>
<evidence type="ECO:0000256" key="8">
    <source>
        <dbReference type="ARBA" id="ARBA00023126"/>
    </source>
</evidence>
<proteinExistence type="inferred from homology"/>
<dbReference type="InterPro" id="IPR013785">
    <property type="entry name" value="Aldolase_TIM"/>
</dbReference>
<comment type="pathway">
    <text evidence="3 11">Carbohydrate degradation; pentose phosphate pathway; D-glyceraldehyde 3-phosphate and beta-D-fructose 6-phosphate from D-ribose 5-phosphate and D-xylulose 5-phosphate (non-oxidative stage): step 2/3.</text>
</comment>
<comment type="subcellular location">
    <subcellularLocation>
        <location evidence="2 11">Cytoplasm</location>
    </subcellularLocation>
</comment>
<dbReference type="RefSeq" id="WP_158035789.1">
    <property type="nucleotide sequence ID" value="NZ_BAAAZV010000003.1"/>
</dbReference>
<dbReference type="InterPro" id="IPR018225">
    <property type="entry name" value="Transaldolase_AS"/>
</dbReference>
<name>A0A7C8FQM3_9MICO</name>
<evidence type="ECO:0000256" key="9">
    <source>
        <dbReference type="ARBA" id="ARBA00023270"/>
    </source>
</evidence>
<keyword evidence="6 11" id="KW-0963">Cytoplasm</keyword>
<dbReference type="GO" id="GO:0005737">
    <property type="term" value="C:cytoplasm"/>
    <property type="evidence" value="ECO:0007669"/>
    <property type="project" value="UniProtKB-SubCell"/>
</dbReference>
<evidence type="ECO:0000256" key="2">
    <source>
        <dbReference type="ARBA" id="ARBA00004496"/>
    </source>
</evidence>
<reference evidence="12 13" key="1">
    <citation type="submission" date="2019-09" db="EMBL/GenBank/DDBJ databases">
        <title>Phylogeny of genus Pseudoclavibacter and closely related genus.</title>
        <authorList>
            <person name="Li Y."/>
        </authorList>
    </citation>
    <scope>NUCLEOTIDE SEQUENCE [LARGE SCALE GENOMIC DNA]</scope>
    <source>
        <strain evidence="12 13">JCM 16921</strain>
    </source>
</reference>
<dbReference type="PROSITE" id="PS01054">
    <property type="entry name" value="TRANSALDOLASE_1"/>
    <property type="match status" value="1"/>
</dbReference>
<dbReference type="HAMAP" id="MF_00493">
    <property type="entry name" value="Transaldolase_2"/>
    <property type="match status" value="1"/>
</dbReference>
<dbReference type="NCBIfam" id="NF002881">
    <property type="entry name" value="PRK03343.1"/>
    <property type="match status" value="1"/>
</dbReference>
<gene>
    <name evidence="11 12" type="primary">tal</name>
    <name evidence="12" type="ORF">F8O02_03120</name>
</gene>
<evidence type="ECO:0000256" key="10">
    <source>
        <dbReference type="ARBA" id="ARBA00048810"/>
    </source>
</evidence>
<keyword evidence="7 11" id="KW-0808">Transferase</keyword>
<dbReference type="OrthoDB" id="9809101at2"/>
<evidence type="ECO:0000256" key="4">
    <source>
        <dbReference type="ARBA" id="ARBA00008426"/>
    </source>
</evidence>
<evidence type="ECO:0000313" key="12">
    <source>
        <dbReference type="EMBL" id="KAB1632867.1"/>
    </source>
</evidence>
<accession>A0A7C8FQM3</accession>
<evidence type="ECO:0000256" key="11">
    <source>
        <dbReference type="HAMAP-Rule" id="MF_00493"/>
    </source>
</evidence>
<keyword evidence="13" id="KW-1185">Reference proteome</keyword>
<protein>
    <recommendedName>
        <fullName evidence="5 11">Transaldolase</fullName>
        <ecNumber evidence="5 11">2.2.1.2</ecNumber>
    </recommendedName>
</protein>
<evidence type="ECO:0000256" key="7">
    <source>
        <dbReference type="ARBA" id="ARBA00022679"/>
    </source>
</evidence>
<sequence>MTALGDLAQAGVSVWLDDLSRTRLRTGGLRRLVDTRDVVGVTTNPTIFDQAISTGDAYAAQLDELARSGADATAAVRALTTTDVGEACDQLRDVFEATDGRDGRVSIEVDPFLAHDATATLAQARELWAEIDRPNLMIKIPATEEGLAAIADATALGISVNVTLIFDVPRYRQVVDAWLTGLQRAQAAGRPLTAIQSVASFFVSRVDVEVNRRLERLAVPDDAGLRNTAALANARVAYQAFTDSLATDRWRALAAAGAQPQRPLWASTGVKDPLLPDTTYVTGLVAPDTVNTMPERTLEAVWEHGEVGAERIPDQMDTARATLDRLATAGIDFTDVALVLEREGVTKFTDAWRHLLDTVTQALEARA</sequence>
<dbReference type="PANTHER" id="PTHR10683">
    <property type="entry name" value="TRANSALDOLASE"/>
    <property type="match status" value="1"/>
</dbReference>
<dbReference type="EC" id="2.2.1.2" evidence="5 11"/>
<dbReference type="SUPFAM" id="SSF51569">
    <property type="entry name" value="Aldolase"/>
    <property type="match status" value="1"/>
</dbReference>
<dbReference type="NCBIfam" id="TIGR00876">
    <property type="entry name" value="tal_mycobact"/>
    <property type="match status" value="1"/>
</dbReference>
<comment type="function">
    <text evidence="1 11">Transaldolase is important for the balance of metabolites in the pentose-phosphate pathway.</text>
</comment>
<evidence type="ECO:0000313" key="13">
    <source>
        <dbReference type="Proteomes" id="UP000481339"/>
    </source>
</evidence>